<sequence>MDNIRSDREIRIRGYTSTKRFLGEGTFGLVVEGIHTKTGKLVAIKRLMSLMKMKVYLQHPYAKLLPLND</sequence>
<accession>A0ACC2SJH3</accession>
<keyword evidence="2" id="KW-1185">Reference proteome</keyword>
<dbReference type="Proteomes" id="UP001165960">
    <property type="component" value="Unassembled WGS sequence"/>
</dbReference>
<comment type="caution">
    <text evidence="1">The sequence shown here is derived from an EMBL/GenBank/DDBJ whole genome shotgun (WGS) entry which is preliminary data.</text>
</comment>
<proteinExistence type="predicted"/>
<reference evidence="1" key="1">
    <citation type="submission" date="2022-04" db="EMBL/GenBank/DDBJ databases">
        <title>Genome of the entomopathogenic fungus Entomophthora muscae.</title>
        <authorList>
            <person name="Elya C."/>
            <person name="Lovett B.R."/>
            <person name="Lee E."/>
            <person name="Macias A.M."/>
            <person name="Hajek A.E."/>
            <person name="De Bivort B.L."/>
            <person name="Kasson M.T."/>
            <person name="De Fine Licht H.H."/>
            <person name="Stajich J.E."/>
        </authorList>
    </citation>
    <scope>NUCLEOTIDE SEQUENCE</scope>
    <source>
        <strain evidence="1">Berkeley</strain>
    </source>
</reference>
<evidence type="ECO:0000313" key="1">
    <source>
        <dbReference type="EMBL" id="KAJ9062475.1"/>
    </source>
</evidence>
<gene>
    <name evidence="1" type="ORF">DSO57_1010264</name>
</gene>
<organism evidence="1 2">
    <name type="scientific">Entomophthora muscae</name>
    <dbReference type="NCBI Taxonomy" id="34485"/>
    <lineage>
        <taxon>Eukaryota</taxon>
        <taxon>Fungi</taxon>
        <taxon>Fungi incertae sedis</taxon>
        <taxon>Zoopagomycota</taxon>
        <taxon>Entomophthoromycotina</taxon>
        <taxon>Entomophthoromycetes</taxon>
        <taxon>Entomophthorales</taxon>
        <taxon>Entomophthoraceae</taxon>
        <taxon>Entomophthora</taxon>
    </lineage>
</organism>
<protein>
    <submittedName>
        <fullName evidence="1">Uncharacterized protein</fullName>
    </submittedName>
</protein>
<name>A0ACC2SJH3_9FUNG</name>
<evidence type="ECO:0000313" key="2">
    <source>
        <dbReference type="Proteomes" id="UP001165960"/>
    </source>
</evidence>
<dbReference type="EMBL" id="QTSX02005004">
    <property type="protein sequence ID" value="KAJ9062475.1"/>
    <property type="molecule type" value="Genomic_DNA"/>
</dbReference>